<feature type="region of interest" description="Disordered" evidence="1">
    <location>
        <begin position="261"/>
        <end position="281"/>
    </location>
</feature>
<dbReference type="GeneID" id="19970650"/>
<sequence>MATSTTHYSDDKILVDGKAGQPGDLKPKSSREAFGSIERDDKILAMNDGRFPSDKQAASTEDNDDKISAPGAQKQAMSTLDTNDKFPISALVDNQSSDKIPTIGHETLASTRSLIDKPRLKSHSRSYREYSFHHTTAWKLNHNVVIDPNNHAMYLIEVSGFTKGREDVVLHSVTDGLASKGNALTAEEGKTCPNVAFAQFPHKKPQLVRLGLGDYEHLNTVKWLELNRPGDNDDWILTVPNGTDSLSFRLVSAQSAADSDPLASVTPSAHSPSSLAPANDTKGPAGNFRFVDVGLGAALAAYTEQKAMTSWKKRGKLRLYDDALSGAGLLSGQELEQAIVLCCAVLNEKRRQKAIRKWSGLGII</sequence>
<dbReference type="HOGENOM" id="CLU_760807_0_0_1"/>
<dbReference type="OrthoDB" id="3431997at2759"/>
<name>W2RY15_CYPE1</name>
<gene>
    <name evidence="2" type="ORF">HMPREF1541_03311</name>
</gene>
<keyword evidence="3" id="KW-1185">Reference proteome</keyword>
<dbReference type="EMBL" id="KB822719">
    <property type="protein sequence ID" value="ETN41376.1"/>
    <property type="molecule type" value="Genomic_DNA"/>
</dbReference>
<feature type="compositionally biased region" description="Low complexity" evidence="1">
    <location>
        <begin position="267"/>
        <end position="278"/>
    </location>
</feature>
<feature type="region of interest" description="Disordered" evidence="1">
    <location>
        <begin position="1"/>
        <end position="71"/>
    </location>
</feature>
<dbReference type="Proteomes" id="UP000030752">
    <property type="component" value="Unassembled WGS sequence"/>
</dbReference>
<dbReference type="AlphaFoldDB" id="W2RY15"/>
<dbReference type="InParanoid" id="W2RY15"/>
<dbReference type="VEuPathDB" id="FungiDB:HMPREF1541_03311"/>
<proteinExistence type="predicted"/>
<evidence type="ECO:0000313" key="2">
    <source>
        <dbReference type="EMBL" id="ETN41376.1"/>
    </source>
</evidence>
<evidence type="ECO:0000313" key="3">
    <source>
        <dbReference type="Proteomes" id="UP000030752"/>
    </source>
</evidence>
<accession>W2RY15</accession>
<reference evidence="2 3" key="1">
    <citation type="submission" date="2013-03" db="EMBL/GenBank/DDBJ databases">
        <title>The Genome Sequence of Phialophora europaea CBS 101466.</title>
        <authorList>
            <consortium name="The Broad Institute Genomics Platform"/>
            <person name="Cuomo C."/>
            <person name="de Hoog S."/>
            <person name="Gorbushina A."/>
            <person name="Walker B."/>
            <person name="Young S.K."/>
            <person name="Zeng Q."/>
            <person name="Gargeya S."/>
            <person name="Fitzgerald M."/>
            <person name="Haas B."/>
            <person name="Abouelleil A."/>
            <person name="Allen A.W."/>
            <person name="Alvarado L."/>
            <person name="Arachchi H.M."/>
            <person name="Berlin A.M."/>
            <person name="Chapman S.B."/>
            <person name="Gainer-Dewar J."/>
            <person name="Goldberg J."/>
            <person name="Griggs A."/>
            <person name="Gujja S."/>
            <person name="Hansen M."/>
            <person name="Howarth C."/>
            <person name="Imamovic A."/>
            <person name="Ireland A."/>
            <person name="Larimer J."/>
            <person name="McCowan C."/>
            <person name="Murphy C."/>
            <person name="Pearson M."/>
            <person name="Poon T.W."/>
            <person name="Priest M."/>
            <person name="Roberts A."/>
            <person name="Saif S."/>
            <person name="Shea T."/>
            <person name="Sisk P."/>
            <person name="Sykes S."/>
            <person name="Wortman J."/>
            <person name="Nusbaum C."/>
            <person name="Birren B."/>
        </authorList>
    </citation>
    <scope>NUCLEOTIDE SEQUENCE [LARGE SCALE GENOMIC DNA]</scope>
    <source>
        <strain evidence="2 3">CBS 101466</strain>
    </source>
</reference>
<protein>
    <submittedName>
        <fullName evidence="2">Uncharacterized protein</fullName>
    </submittedName>
</protein>
<organism evidence="2 3">
    <name type="scientific">Cyphellophora europaea (strain CBS 101466)</name>
    <name type="common">Phialophora europaea</name>
    <dbReference type="NCBI Taxonomy" id="1220924"/>
    <lineage>
        <taxon>Eukaryota</taxon>
        <taxon>Fungi</taxon>
        <taxon>Dikarya</taxon>
        <taxon>Ascomycota</taxon>
        <taxon>Pezizomycotina</taxon>
        <taxon>Eurotiomycetes</taxon>
        <taxon>Chaetothyriomycetidae</taxon>
        <taxon>Chaetothyriales</taxon>
        <taxon>Cyphellophoraceae</taxon>
        <taxon>Cyphellophora</taxon>
    </lineage>
</organism>
<dbReference type="RefSeq" id="XP_008715885.1">
    <property type="nucleotide sequence ID" value="XM_008717663.1"/>
</dbReference>
<feature type="compositionally biased region" description="Basic and acidic residues" evidence="1">
    <location>
        <begin position="25"/>
        <end position="43"/>
    </location>
</feature>
<evidence type="ECO:0000256" key="1">
    <source>
        <dbReference type="SAM" id="MobiDB-lite"/>
    </source>
</evidence>